<feature type="transmembrane region" description="Helical" evidence="1">
    <location>
        <begin position="33"/>
        <end position="50"/>
    </location>
</feature>
<name>A0A401HNT4_9EURY</name>
<evidence type="ECO:0000313" key="3">
    <source>
        <dbReference type="Proteomes" id="UP000290527"/>
    </source>
</evidence>
<evidence type="ECO:0000256" key="1">
    <source>
        <dbReference type="SAM" id="Phobius"/>
    </source>
</evidence>
<gene>
    <name evidence="2" type="ORF">MHHB_P0088</name>
</gene>
<organism evidence="2 3">
    <name type="scientific">Methanofervidicoccus abyssi</name>
    <dbReference type="NCBI Taxonomy" id="2082189"/>
    <lineage>
        <taxon>Archaea</taxon>
        <taxon>Methanobacteriati</taxon>
        <taxon>Methanobacteriota</taxon>
        <taxon>Methanomada group</taxon>
        <taxon>Methanococci</taxon>
        <taxon>Methanococcales</taxon>
        <taxon>Methanofervidicoccus</taxon>
    </lineage>
</organism>
<reference evidence="2 3" key="1">
    <citation type="journal article" date="2019" name="Int. J. Syst. Evol. Microbiol.">
        <title>Methanofervidicoccus abyssi gen. nov., sp. nov., a hydrogenotrophic methanogen, isolated from a hydrothermal vent chimney in the Mid-Cayman Spreading Center, the Caribbean Sea.</title>
        <authorList>
            <person name="Sakai S."/>
            <person name="Takaki Y."/>
            <person name="Miyazaki M."/>
            <person name="Ogawara M."/>
            <person name="Yanagawa K."/>
            <person name="Miyazaki J."/>
            <person name="Takai K."/>
        </authorList>
    </citation>
    <scope>NUCLEOTIDE SEQUENCE [LARGE SCALE GENOMIC DNA]</scope>
    <source>
        <strain evidence="2 3">HHB</strain>
    </source>
</reference>
<evidence type="ECO:0000313" key="2">
    <source>
        <dbReference type="EMBL" id="GBF35863.1"/>
    </source>
</evidence>
<dbReference type="AlphaFoldDB" id="A0A401HNT4"/>
<comment type="caution">
    <text evidence="2">The sequence shown here is derived from an EMBL/GenBank/DDBJ whole genome shotgun (WGS) entry which is preliminary data.</text>
</comment>
<protein>
    <submittedName>
        <fullName evidence="2">Uncharacterized protein</fullName>
    </submittedName>
</protein>
<dbReference type="EMBL" id="BFAX01000001">
    <property type="protein sequence ID" value="GBF35863.1"/>
    <property type="molecule type" value="Genomic_DNA"/>
</dbReference>
<keyword evidence="1" id="KW-1133">Transmembrane helix</keyword>
<proteinExistence type="predicted"/>
<accession>A0A401HNT4</accession>
<keyword evidence="3" id="KW-1185">Reference proteome</keyword>
<dbReference type="RefSeq" id="WP_131006656.1">
    <property type="nucleotide sequence ID" value="NZ_BFAX01000001.1"/>
</dbReference>
<keyword evidence="1" id="KW-0812">Transmembrane</keyword>
<feature type="transmembrane region" description="Helical" evidence="1">
    <location>
        <begin position="7"/>
        <end position="27"/>
    </location>
</feature>
<dbReference type="OrthoDB" id="65665at2157"/>
<sequence>MIKIYRFTGLSALLIILLILLLLFFLILLISPFIILLTFLIILYLVYRKFKKSISKLLKNLRKKKIKISGKSTKGEVEIHFAKNIPLESGNDLKNMSTLEIDPELDDFVKYLISKGFKYDSESGTLYCENKSVYPLYKETYPVNNIIRLYNSKPDRDIIVLGLKGTPNNPKFIYIIPVEEAKERMSIEELKRYLKKF</sequence>
<dbReference type="Proteomes" id="UP000290527">
    <property type="component" value="Unassembled WGS sequence"/>
</dbReference>
<keyword evidence="1" id="KW-0472">Membrane</keyword>